<gene>
    <name evidence="1" type="ORF">GCM10023321_15570</name>
</gene>
<dbReference type="EMBL" id="BAABJP010000007">
    <property type="protein sequence ID" value="GAA5150364.1"/>
    <property type="molecule type" value="Genomic_DNA"/>
</dbReference>
<name>A0ABP9PQM8_9PSEU</name>
<proteinExistence type="predicted"/>
<protein>
    <submittedName>
        <fullName evidence="1">Uncharacterized protein</fullName>
    </submittedName>
</protein>
<evidence type="ECO:0000313" key="1">
    <source>
        <dbReference type="EMBL" id="GAA5150364.1"/>
    </source>
</evidence>
<dbReference type="Proteomes" id="UP001428817">
    <property type="component" value="Unassembled WGS sequence"/>
</dbReference>
<organism evidence="1 2">
    <name type="scientific">Pseudonocardia eucalypti</name>
    <dbReference type="NCBI Taxonomy" id="648755"/>
    <lineage>
        <taxon>Bacteria</taxon>
        <taxon>Bacillati</taxon>
        <taxon>Actinomycetota</taxon>
        <taxon>Actinomycetes</taxon>
        <taxon>Pseudonocardiales</taxon>
        <taxon>Pseudonocardiaceae</taxon>
        <taxon>Pseudonocardia</taxon>
    </lineage>
</organism>
<evidence type="ECO:0000313" key="2">
    <source>
        <dbReference type="Proteomes" id="UP001428817"/>
    </source>
</evidence>
<keyword evidence="2" id="KW-1185">Reference proteome</keyword>
<dbReference type="RefSeq" id="WP_185064242.1">
    <property type="nucleotide sequence ID" value="NZ_BAABJP010000007.1"/>
</dbReference>
<reference evidence="2" key="1">
    <citation type="journal article" date="2019" name="Int. J. Syst. Evol. Microbiol.">
        <title>The Global Catalogue of Microorganisms (GCM) 10K type strain sequencing project: providing services to taxonomists for standard genome sequencing and annotation.</title>
        <authorList>
            <consortium name="The Broad Institute Genomics Platform"/>
            <consortium name="The Broad Institute Genome Sequencing Center for Infectious Disease"/>
            <person name="Wu L."/>
            <person name="Ma J."/>
        </authorList>
    </citation>
    <scope>NUCLEOTIDE SEQUENCE [LARGE SCALE GENOMIC DNA]</scope>
    <source>
        <strain evidence="2">JCM 18303</strain>
    </source>
</reference>
<sequence length="77" mass="8013">MAEHAPANAALVAAAEQLGQCDGYIVLAVDPQTGEVDAHGPYDGLSATLKADRLRHEFDEGGLNDVTVGVVRLHSST</sequence>
<accession>A0ABP9PQM8</accession>
<comment type="caution">
    <text evidence="1">The sequence shown here is derived from an EMBL/GenBank/DDBJ whole genome shotgun (WGS) entry which is preliminary data.</text>
</comment>